<keyword evidence="2" id="KW-1185">Reference proteome</keyword>
<reference evidence="1" key="1">
    <citation type="submission" date="2022-04" db="EMBL/GenBank/DDBJ databases">
        <title>Genome of the entomopathogenic fungus Entomophthora muscae.</title>
        <authorList>
            <person name="Elya C."/>
            <person name="Lovett B.R."/>
            <person name="Lee E."/>
            <person name="Macias A.M."/>
            <person name="Hajek A.E."/>
            <person name="De Bivort B.L."/>
            <person name="Kasson M.T."/>
            <person name="De Fine Licht H.H."/>
            <person name="Stajich J.E."/>
        </authorList>
    </citation>
    <scope>NUCLEOTIDE SEQUENCE</scope>
    <source>
        <strain evidence="1">Berkeley</strain>
    </source>
</reference>
<sequence>MFGRFAYLGHLGHLAMITVPIGLIIAGLNVGALAHQLGSLFPAKWVHDIHTLNLTNPLLRVAVVPWLLFSLLSDSFSLSRFTRPLVPLFLCCFFKRNQEKTLRETSPTAVTPNPEIETNVGAFCQVCCVHLGNSSGVDMVYYLRSVGVYFPFYSSNQFMHLMENFTECAQDIFATSENVVRSLTCDSLKLSALNSFPPMTPSPAPLPSEIPVLLGPEEDLFGQELGPNCSPWLLDGMLLMSLD</sequence>
<evidence type="ECO:0000313" key="1">
    <source>
        <dbReference type="EMBL" id="KAJ9089656.1"/>
    </source>
</evidence>
<protein>
    <submittedName>
        <fullName evidence="1">Uncharacterized protein</fullName>
    </submittedName>
</protein>
<comment type="caution">
    <text evidence="1">The sequence shown here is derived from an EMBL/GenBank/DDBJ whole genome shotgun (WGS) entry which is preliminary data.</text>
</comment>
<name>A0ACC2USS0_9FUNG</name>
<organism evidence="1 2">
    <name type="scientific">Entomophthora muscae</name>
    <dbReference type="NCBI Taxonomy" id="34485"/>
    <lineage>
        <taxon>Eukaryota</taxon>
        <taxon>Fungi</taxon>
        <taxon>Fungi incertae sedis</taxon>
        <taxon>Zoopagomycota</taxon>
        <taxon>Entomophthoromycotina</taxon>
        <taxon>Entomophthoromycetes</taxon>
        <taxon>Entomophthorales</taxon>
        <taxon>Entomophthoraceae</taxon>
        <taxon>Entomophthora</taxon>
    </lineage>
</organism>
<evidence type="ECO:0000313" key="2">
    <source>
        <dbReference type="Proteomes" id="UP001165960"/>
    </source>
</evidence>
<dbReference type="EMBL" id="QTSX02000035">
    <property type="protein sequence ID" value="KAJ9089656.1"/>
    <property type="molecule type" value="Genomic_DNA"/>
</dbReference>
<proteinExistence type="predicted"/>
<dbReference type="Proteomes" id="UP001165960">
    <property type="component" value="Unassembled WGS sequence"/>
</dbReference>
<accession>A0ACC2USS0</accession>
<gene>
    <name evidence="1" type="ORF">DSO57_1010606</name>
</gene>